<dbReference type="InterPro" id="IPR001991">
    <property type="entry name" value="Na-dicarboxylate_symporter"/>
</dbReference>
<evidence type="ECO:0000256" key="1">
    <source>
        <dbReference type="ARBA" id="ARBA00004651"/>
    </source>
</evidence>
<name>G2I726_KOMMN</name>
<keyword evidence="4 7" id="KW-0812">Transmembrane</keyword>
<evidence type="ECO:0000313" key="8">
    <source>
        <dbReference type="EMBL" id="BAK83923.1"/>
    </source>
</evidence>
<feature type="transmembrane region" description="Helical" evidence="7">
    <location>
        <begin position="279"/>
        <end position="297"/>
    </location>
</feature>
<evidence type="ECO:0000256" key="6">
    <source>
        <dbReference type="ARBA" id="ARBA00023136"/>
    </source>
</evidence>
<evidence type="ECO:0000256" key="5">
    <source>
        <dbReference type="ARBA" id="ARBA00022989"/>
    </source>
</evidence>
<feature type="transmembrane region" description="Helical" evidence="7">
    <location>
        <begin position="221"/>
        <end position="239"/>
    </location>
</feature>
<protein>
    <submittedName>
        <fullName evidence="8">C4-dicarboxylate transporter</fullName>
    </submittedName>
</protein>
<dbReference type="HOGENOM" id="CLU_019375_7_0_5"/>
<proteinExistence type="predicted"/>
<dbReference type="GO" id="GO:0015293">
    <property type="term" value="F:symporter activity"/>
    <property type="evidence" value="ECO:0007669"/>
    <property type="project" value="UniProtKB-KW"/>
</dbReference>
<reference evidence="9" key="1">
    <citation type="journal article" date="2011" name="J. Bacteriol.">
        <title>Complete genome sequence of NBRC 3288, a unique cellulose-nonproducing strain of Gluconacetobacter xylinus isolated from vinegar.</title>
        <authorList>
            <person name="Ogino H."/>
            <person name="Azuma Y."/>
            <person name="Hosoyama A."/>
            <person name="Nakazawa H."/>
            <person name="Matsutani M."/>
            <person name="Hasegawa A."/>
            <person name="Otsuyama K."/>
            <person name="Matsushita K."/>
            <person name="Fujita N."/>
            <person name="Shirai M."/>
        </authorList>
    </citation>
    <scope>NUCLEOTIDE SEQUENCE [LARGE SCALE GENOMIC DNA]</scope>
    <source>
        <strain evidence="9">NBRC 3288 / BCRC 11682 / LMG 1693</strain>
    </source>
</reference>
<dbReference type="GO" id="GO:0005886">
    <property type="term" value="C:plasma membrane"/>
    <property type="evidence" value="ECO:0007669"/>
    <property type="project" value="UniProtKB-SubCell"/>
</dbReference>
<dbReference type="AlphaFoldDB" id="G2I726"/>
<keyword evidence="2" id="KW-0813">Transport</keyword>
<dbReference type="Proteomes" id="UP000009044">
    <property type="component" value="Chromosome"/>
</dbReference>
<dbReference type="EMBL" id="AP012159">
    <property type="protein sequence ID" value="BAK83923.1"/>
    <property type="molecule type" value="Genomic_DNA"/>
</dbReference>
<organism evidence="8 9">
    <name type="scientific">Komagataeibacter medellinensis (strain NBRC 3288 / BCRC 11682 / LMG 1693 / Kondo 51)</name>
    <name type="common">Gluconacetobacter medellinensis</name>
    <dbReference type="NCBI Taxonomy" id="634177"/>
    <lineage>
        <taxon>Bacteria</taxon>
        <taxon>Pseudomonadati</taxon>
        <taxon>Pseudomonadota</taxon>
        <taxon>Alphaproteobacteria</taxon>
        <taxon>Acetobacterales</taxon>
        <taxon>Acetobacteraceae</taxon>
        <taxon>Komagataeibacter</taxon>
    </lineage>
</organism>
<feature type="transmembrane region" description="Helical" evidence="7">
    <location>
        <begin position="39"/>
        <end position="62"/>
    </location>
</feature>
<keyword evidence="6 7" id="KW-0472">Membrane</keyword>
<dbReference type="PRINTS" id="PR00173">
    <property type="entry name" value="EDTRNSPORT"/>
</dbReference>
<feature type="transmembrane region" description="Helical" evidence="7">
    <location>
        <begin position="82"/>
        <end position="100"/>
    </location>
</feature>
<dbReference type="KEGG" id="gxy:GLX_15110"/>
<evidence type="ECO:0000256" key="7">
    <source>
        <dbReference type="SAM" id="Phobius"/>
    </source>
</evidence>
<gene>
    <name evidence="8" type="ordered locus">GLX_15110</name>
</gene>
<dbReference type="SUPFAM" id="SSF118215">
    <property type="entry name" value="Proton glutamate symport protein"/>
    <property type="match status" value="1"/>
</dbReference>
<sequence length="443" mass="47176">MSVLHHDRSTRYLRRVFHIDRTPILAVPSKHNASRRTRAIVVALLLGVVVGLGLHMAGPAAYEPASRCASLLTGLFLRLVRMIIAPLVFATLVSGIGSLGDGAQVLRIGGRILLWFVVASFLSLLTGLVAANLLQPGAGFTVPLSAANTGLAQAHFDPVEFVLHVVPTSIFDAMGRNDILQIVVFSVLFGLALPAVGKGAQRMILPWTGELARIMLRMTDMVMYVAPIAVFGSVMGSVAHSGAGILGTFGLFLCKFYATLGVLWALLTAMTFCVLGRRVFVLARTLLQPILLGFATASSESVYPLLVERLEQFGVPDRISGFVLPLGYSFNLDGSVLFQSFGALFIAQVYGIHMPLGQQVAMVLVMMLSSKGIAGVPRAALVTLAAVMPQFGLPEAGLALILGIDHFLDMARTATNVLGNGYAAAVAARWEGVLENRQLAEGE</sequence>
<evidence type="ECO:0000313" key="9">
    <source>
        <dbReference type="Proteomes" id="UP000009044"/>
    </source>
</evidence>
<comment type="subcellular location">
    <subcellularLocation>
        <location evidence="1">Cell membrane</location>
        <topology evidence="1">Multi-pass membrane protein</topology>
    </subcellularLocation>
</comment>
<feature type="transmembrane region" description="Helical" evidence="7">
    <location>
        <begin position="245"/>
        <end position="267"/>
    </location>
</feature>
<keyword evidence="3" id="KW-1003">Cell membrane</keyword>
<dbReference type="PATRIC" id="fig|634177.7.peg.1729"/>
<dbReference type="PANTHER" id="PTHR42865:SF7">
    <property type="entry name" value="PROTON_GLUTAMATE-ASPARTATE SYMPORTER"/>
    <property type="match status" value="1"/>
</dbReference>
<dbReference type="eggNOG" id="COG1301">
    <property type="taxonomic scope" value="Bacteria"/>
</dbReference>
<evidence type="ECO:0000256" key="4">
    <source>
        <dbReference type="ARBA" id="ARBA00022692"/>
    </source>
</evidence>
<accession>G2I726</accession>
<feature type="transmembrane region" description="Helical" evidence="7">
    <location>
        <begin position="112"/>
        <end position="134"/>
    </location>
</feature>
<dbReference type="PANTHER" id="PTHR42865">
    <property type="entry name" value="PROTON/GLUTAMATE-ASPARTATE SYMPORTER"/>
    <property type="match status" value="1"/>
</dbReference>
<evidence type="ECO:0000256" key="3">
    <source>
        <dbReference type="ARBA" id="ARBA00022475"/>
    </source>
</evidence>
<dbReference type="GO" id="GO:0006835">
    <property type="term" value="P:dicarboxylic acid transport"/>
    <property type="evidence" value="ECO:0007669"/>
    <property type="project" value="TreeGrafter"/>
</dbReference>
<dbReference type="STRING" id="634177.GLX_15110"/>
<feature type="transmembrane region" description="Helical" evidence="7">
    <location>
        <begin position="179"/>
        <end position="200"/>
    </location>
</feature>
<dbReference type="Gene3D" id="1.10.3860.10">
    <property type="entry name" value="Sodium:dicarboxylate symporter"/>
    <property type="match status" value="1"/>
</dbReference>
<dbReference type="InterPro" id="IPR036458">
    <property type="entry name" value="Na:dicarbo_symporter_sf"/>
</dbReference>
<feature type="transmembrane region" description="Helical" evidence="7">
    <location>
        <begin position="336"/>
        <end position="356"/>
    </location>
</feature>
<dbReference type="Pfam" id="PF00375">
    <property type="entry name" value="SDF"/>
    <property type="match status" value="1"/>
</dbReference>
<keyword evidence="5 7" id="KW-1133">Transmembrane helix</keyword>
<evidence type="ECO:0000256" key="2">
    <source>
        <dbReference type="ARBA" id="ARBA00022448"/>
    </source>
</evidence>